<evidence type="ECO:0000259" key="3">
    <source>
        <dbReference type="PROSITE" id="PS50225"/>
    </source>
</evidence>
<feature type="domain" description="SOCS box" evidence="3">
    <location>
        <begin position="304"/>
        <end position="349"/>
    </location>
</feature>
<keyword evidence="5" id="KW-1185">Reference proteome</keyword>
<dbReference type="SUPFAM" id="SSF158235">
    <property type="entry name" value="SOCS box-like"/>
    <property type="match status" value="1"/>
</dbReference>
<protein>
    <submittedName>
        <fullName evidence="4">SOCS box domain-containing protein</fullName>
    </submittedName>
</protein>
<keyword evidence="2" id="KW-0040">ANK repeat</keyword>
<dbReference type="SMART" id="SM00969">
    <property type="entry name" value="SOCS_box"/>
    <property type="match status" value="1"/>
</dbReference>
<accession>A0A8X6JI19</accession>
<sequence length="354" mass="41520">MILLEQIEAELLMSNLFSTVKRFSEKYISPIVLRQLYRQYCKWRNLVKHRNGWWLSRRDERRIYAFDSCLVHYLLERCFWIRYGDNEVVTDLLRILFELDGHLGKIFDFQALSTNHRNLRGRTRDNGSGERVDSATLEDYNFGSTWKMESLTSETIKPIDYFIEHAYKKRTLFNNRRFADQCILQSIKRIPCRHSIVSLFHPPCAMAFRFPEILPKLLRHGLFVRAGPQNENVSKLITGIIGIYASSGYEKCPPQVVGMGNVLLRAVKSVDATMLMKCQRVRNRSPSVQKVLAKVIEKNILPKLQVRCTGPQELKHLCRCSIRKSLYKNWQLPNGIYFLPLPTLMKRYINLELD</sequence>
<dbReference type="PROSITE" id="PS50225">
    <property type="entry name" value="SOCS"/>
    <property type="match status" value="1"/>
</dbReference>
<organism evidence="4 5">
    <name type="scientific">Nephila pilipes</name>
    <name type="common">Giant wood spider</name>
    <name type="synonym">Nephila maculata</name>
    <dbReference type="NCBI Taxonomy" id="299642"/>
    <lineage>
        <taxon>Eukaryota</taxon>
        <taxon>Metazoa</taxon>
        <taxon>Ecdysozoa</taxon>
        <taxon>Arthropoda</taxon>
        <taxon>Chelicerata</taxon>
        <taxon>Arachnida</taxon>
        <taxon>Araneae</taxon>
        <taxon>Araneomorphae</taxon>
        <taxon>Entelegynae</taxon>
        <taxon>Araneoidea</taxon>
        <taxon>Nephilidae</taxon>
        <taxon>Nephila</taxon>
    </lineage>
</organism>
<dbReference type="PANTHER" id="PTHR20966">
    <property type="entry name" value="ANKYRIN REPEAT AND SOCS BOX PROTEIN 17"/>
    <property type="match status" value="1"/>
</dbReference>
<dbReference type="CDD" id="cd03716">
    <property type="entry name" value="SOCS_ASB_like"/>
    <property type="match status" value="1"/>
</dbReference>
<dbReference type="Proteomes" id="UP000887013">
    <property type="component" value="Unassembled WGS sequence"/>
</dbReference>
<reference evidence="4" key="1">
    <citation type="submission" date="2020-08" db="EMBL/GenBank/DDBJ databases">
        <title>Multicomponent nature underlies the extraordinary mechanical properties of spider dragline silk.</title>
        <authorList>
            <person name="Kono N."/>
            <person name="Nakamura H."/>
            <person name="Mori M."/>
            <person name="Yoshida Y."/>
            <person name="Ohtoshi R."/>
            <person name="Malay A.D."/>
            <person name="Moran D.A.P."/>
            <person name="Tomita M."/>
            <person name="Numata K."/>
            <person name="Arakawa K."/>
        </authorList>
    </citation>
    <scope>NUCLEOTIDE SEQUENCE</scope>
</reference>
<keyword evidence="1" id="KW-0833">Ubl conjugation pathway</keyword>
<gene>
    <name evidence="4" type="primary">AVEN_177606_1</name>
    <name evidence="4" type="ORF">NPIL_329451</name>
</gene>
<name>A0A8X6JI19_NEPPI</name>
<dbReference type="EMBL" id="BMAW01042069">
    <property type="protein sequence ID" value="GFS32348.1"/>
    <property type="molecule type" value="Genomic_DNA"/>
</dbReference>
<comment type="caution">
    <text evidence="4">The sequence shown here is derived from an EMBL/GenBank/DDBJ whole genome shotgun (WGS) entry which is preliminary data.</text>
</comment>
<evidence type="ECO:0000256" key="2">
    <source>
        <dbReference type="ARBA" id="ARBA00023043"/>
    </source>
</evidence>
<dbReference type="Pfam" id="PF07525">
    <property type="entry name" value="SOCS_box"/>
    <property type="match status" value="1"/>
</dbReference>
<dbReference type="InterPro" id="IPR039147">
    <property type="entry name" value="ASB17"/>
</dbReference>
<dbReference type="FunFam" id="1.10.750.20:FF:000001">
    <property type="entry name" value="Ankyrin repeat and SOCS box containing 1"/>
    <property type="match status" value="1"/>
</dbReference>
<dbReference type="AlphaFoldDB" id="A0A8X6JI19"/>
<proteinExistence type="predicted"/>
<dbReference type="InterPro" id="IPR036036">
    <property type="entry name" value="SOCS_box-like_dom_sf"/>
</dbReference>
<dbReference type="GO" id="GO:0035556">
    <property type="term" value="P:intracellular signal transduction"/>
    <property type="evidence" value="ECO:0007669"/>
    <property type="project" value="InterPro"/>
</dbReference>
<evidence type="ECO:0000256" key="1">
    <source>
        <dbReference type="ARBA" id="ARBA00022786"/>
    </source>
</evidence>
<evidence type="ECO:0000313" key="4">
    <source>
        <dbReference type="EMBL" id="GFS32348.1"/>
    </source>
</evidence>
<dbReference type="InterPro" id="IPR001496">
    <property type="entry name" value="SOCS_box"/>
</dbReference>
<dbReference type="Gene3D" id="1.10.750.20">
    <property type="entry name" value="SOCS box"/>
    <property type="match status" value="1"/>
</dbReference>
<evidence type="ECO:0000313" key="5">
    <source>
        <dbReference type="Proteomes" id="UP000887013"/>
    </source>
</evidence>
<dbReference type="PANTHER" id="PTHR20966:SF2">
    <property type="entry name" value="ANKYRIN REPEAT AND SOCS BOX PROTEIN 17"/>
    <property type="match status" value="1"/>
</dbReference>
<dbReference type="OrthoDB" id="6419934at2759"/>